<dbReference type="Pfam" id="PF06441">
    <property type="entry name" value="EHN"/>
    <property type="match status" value="1"/>
</dbReference>
<evidence type="ECO:0000313" key="6">
    <source>
        <dbReference type="EMBL" id="PWN87811.1"/>
    </source>
</evidence>
<dbReference type="PANTHER" id="PTHR21661:SF35">
    <property type="entry name" value="EPOXIDE HYDROLASE"/>
    <property type="match status" value="1"/>
</dbReference>
<dbReference type="PIRSF" id="PIRSF001112">
    <property type="entry name" value="Epoxide_hydrolase"/>
    <property type="match status" value="1"/>
</dbReference>
<dbReference type="OrthoDB" id="7130006at2759"/>
<feature type="domain" description="Epoxide hydrolase N-terminal" evidence="5">
    <location>
        <begin position="3"/>
        <end position="111"/>
    </location>
</feature>
<dbReference type="GO" id="GO:0097176">
    <property type="term" value="P:epoxide metabolic process"/>
    <property type="evidence" value="ECO:0007669"/>
    <property type="project" value="TreeGrafter"/>
</dbReference>
<dbReference type="PANTHER" id="PTHR21661">
    <property type="entry name" value="EPOXIDE HYDROLASE 1-RELATED"/>
    <property type="match status" value="1"/>
</dbReference>
<accession>A0A316YFB7</accession>
<dbReference type="SUPFAM" id="SSF53474">
    <property type="entry name" value="alpha/beta-Hydrolases"/>
    <property type="match status" value="1"/>
</dbReference>
<dbReference type="InterPro" id="IPR029058">
    <property type="entry name" value="AB_hydrolase_fold"/>
</dbReference>
<evidence type="ECO:0000313" key="7">
    <source>
        <dbReference type="Proteomes" id="UP000245768"/>
    </source>
</evidence>
<proteinExistence type="inferred from homology"/>
<dbReference type="InterPro" id="IPR000639">
    <property type="entry name" value="Epox_hydrolase-like"/>
</dbReference>
<dbReference type="Proteomes" id="UP000245768">
    <property type="component" value="Unassembled WGS sequence"/>
</dbReference>
<dbReference type="InterPro" id="IPR016292">
    <property type="entry name" value="Epoxide_hydrolase"/>
</dbReference>
<sequence length="391" mass="44284">MEPRPFEIQIPQAKVDSILDRVRGFNWPAFKSPENDGNWRHGPPTRFMRHLCQHWTSEDYDFRERERRMNRHPQFKANIDDIDVHFVHVKGDKDDLPPLLLLHGWPYSFYSLSSLVESLRHRFHLIVPSMPGYHFSTAPKTPMGPKAISHVFHRLMTQSLGYHRYYVHGGDWGSMLADLLGLYHADSVLGVHFTQYSVRHYDAAARDGRHPADADANEVSFAKLESDCWSRGQGAYGQIHAWKANKLAYALADSPVGAAAWILEAFHAWADLSQSPSQAALLKSEGGPFDIDSLIDEVMLYLVTDSLPSSLWIYTGEVVEASNLLPKGKRVEVPCAILALPDPVFPMPPKSVLERSHNVVRYTRSDRGGHFAFYEVPQVLAQDICDAFTTP</sequence>
<dbReference type="GeneID" id="37042029"/>
<evidence type="ECO:0000256" key="3">
    <source>
        <dbReference type="ARBA" id="ARBA00022801"/>
    </source>
</evidence>
<dbReference type="RefSeq" id="XP_025375009.1">
    <property type="nucleotide sequence ID" value="XM_025520113.1"/>
</dbReference>
<dbReference type="PRINTS" id="PR00412">
    <property type="entry name" value="EPOXHYDRLASE"/>
</dbReference>
<evidence type="ECO:0000256" key="4">
    <source>
        <dbReference type="PIRSR" id="PIRSR001112-1"/>
    </source>
</evidence>
<organism evidence="6 7">
    <name type="scientific">Acaromyces ingoldii</name>
    <dbReference type="NCBI Taxonomy" id="215250"/>
    <lineage>
        <taxon>Eukaryota</taxon>
        <taxon>Fungi</taxon>
        <taxon>Dikarya</taxon>
        <taxon>Basidiomycota</taxon>
        <taxon>Ustilaginomycotina</taxon>
        <taxon>Exobasidiomycetes</taxon>
        <taxon>Exobasidiales</taxon>
        <taxon>Cryptobasidiaceae</taxon>
        <taxon>Acaromyces</taxon>
    </lineage>
</organism>
<protein>
    <submittedName>
        <fullName evidence="6">Alpha/beta-hydrolase</fullName>
    </submittedName>
</protein>
<keyword evidence="3 6" id="KW-0378">Hydrolase</keyword>
<evidence type="ECO:0000259" key="5">
    <source>
        <dbReference type="Pfam" id="PF06441"/>
    </source>
</evidence>
<dbReference type="AlphaFoldDB" id="A0A316YFB7"/>
<feature type="active site" description="Proton acceptor" evidence="4">
    <location>
        <position position="370"/>
    </location>
</feature>
<dbReference type="InterPro" id="IPR010497">
    <property type="entry name" value="Epoxide_hydro_N"/>
</dbReference>
<dbReference type="InParanoid" id="A0A316YFB7"/>
<gene>
    <name evidence="6" type="ORF">FA10DRAFT_262267</name>
</gene>
<dbReference type="STRING" id="215250.A0A316YFB7"/>
<feature type="active site" description="Nucleophile" evidence="4">
    <location>
        <position position="171"/>
    </location>
</feature>
<dbReference type="EMBL" id="KZ819639">
    <property type="protein sequence ID" value="PWN87811.1"/>
    <property type="molecule type" value="Genomic_DNA"/>
</dbReference>
<comment type="similarity">
    <text evidence="1">Belongs to the peptidase S33 family.</text>
</comment>
<feature type="active site" description="Proton donor" evidence="4">
    <location>
        <position position="314"/>
    </location>
</feature>
<dbReference type="Gene3D" id="3.40.50.1820">
    <property type="entry name" value="alpha/beta hydrolase"/>
    <property type="match status" value="1"/>
</dbReference>
<evidence type="ECO:0000256" key="2">
    <source>
        <dbReference type="ARBA" id="ARBA00022797"/>
    </source>
</evidence>
<keyword evidence="2" id="KW-0058">Aromatic hydrocarbons catabolism</keyword>
<evidence type="ECO:0000256" key="1">
    <source>
        <dbReference type="ARBA" id="ARBA00010088"/>
    </source>
</evidence>
<name>A0A316YFB7_9BASI</name>
<dbReference type="GO" id="GO:0004301">
    <property type="term" value="F:epoxide hydrolase activity"/>
    <property type="evidence" value="ECO:0007669"/>
    <property type="project" value="TreeGrafter"/>
</dbReference>
<keyword evidence="7" id="KW-1185">Reference proteome</keyword>
<reference evidence="6" key="1">
    <citation type="journal article" date="2018" name="Mol. Biol. Evol.">
        <title>Broad Genomic Sampling Reveals a Smut Pathogenic Ancestry of the Fungal Clade Ustilaginomycotina.</title>
        <authorList>
            <person name="Kijpornyongpan T."/>
            <person name="Mondo S.J."/>
            <person name="Barry K."/>
            <person name="Sandor L."/>
            <person name="Lee J."/>
            <person name="Lipzen A."/>
            <person name="Pangilinan J."/>
            <person name="LaButti K."/>
            <person name="Hainaut M."/>
            <person name="Henrissat B."/>
            <person name="Grigoriev I.V."/>
            <person name="Spatafora J.W."/>
            <person name="Aime M.C."/>
        </authorList>
    </citation>
    <scope>NUCLEOTIDE SEQUENCE [LARGE SCALE GENOMIC DNA]</scope>
    <source>
        <strain evidence="6">MCA 4198</strain>
    </source>
</reference>